<dbReference type="PANTHER" id="PTHR32502">
    <property type="entry name" value="N-ACETYLGALACTOSAMINE PERMEASE II COMPONENT-RELATED"/>
    <property type="match status" value="1"/>
</dbReference>
<gene>
    <name evidence="2" type="primary">manZ_2</name>
    <name evidence="2" type="ORF">AVLFYP127_00568</name>
</gene>
<reference evidence="2" key="1">
    <citation type="submission" date="2019-11" db="EMBL/GenBank/DDBJ databases">
        <authorList>
            <person name="Feng L."/>
        </authorList>
    </citation>
    <scope>NUCLEOTIDE SEQUENCE</scope>
    <source>
        <strain evidence="2">AvaginalisLFYP127</strain>
    </source>
</reference>
<dbReference type="EMBL" id="CACRSW010000026">
    <property type="protein sequence ID" value="VYT03086.1"/>
    <property type="molecule type" value="Genomic_DNA"/>
</dbReference>
<dbReference type="InterPro" id="IPR050303">
    <property type="entry name" value="GatZ_KbaZ_carbometab"/>
</dbReference>
<proteinExistence type="predicted"/>
<organism evidence="2">
    <name type="scientific">Anaerococcus vaginalis</name>
    <dbReference type="NCBI Taxonomy" id="33037"/>
    <lineage>
        <taxon>Bacteria</taxon>
        <taxon>Bacillati</taxon>
        <taxon>Bacillota</taxon>
        <taxon>Tissierellia</taxon>
        <taxon>Tissierellales</taxon>
        <taxon>Peptoniphilaceae</taxon>
        <taxon>Anaerococcus</taxon>
    </lineage>
</organism>
<sequence length="272" mass="29984">MSENKEISISQKDINRVMRRWYFATELSLNFERMQALAFTYAFLPILKKLYTEKSELKEALVRHMKLFNTNATAGGLIVGLTIAMEEEKARTGKISSDAIVAIKTGLMGPVAAFGDSFSAGTFQTLCILAASTMAVKGSFFALPMLFLGNAILMAELVITTNLTYKKGRDAIKDVLSSKQMRYVLYGANILGMGMMGALSANMVNLQSKLNFGFGKAAINVQENLDKIFPGILTILVLFLFYYLIGKKNFSISKLIFSTIAVSLVLSFFGIF</sequence>
<dbReference type="PANTHER" id="PTHR32502:SF23">
    <property type="entry name" value="TRANSPORT PROTEIN, PTS SYSTEM"/>
    <property type="match status" value="1"/>
</dbReference>
<keyword evidence="1" id="KW-0812">Transmembrane</keyword>
<dbReference type="GO" id="GO:0009401">
    <property type="term" value="P:phosphoenolpyruvate-dependent sugar phosphotransferase system"/>
    <property type="evidence" value="ECO:0007669"/>
    <property type="project" value="InterPro"/>
</dbReference>
<dbReference type="GO" id="GO:0005886">
    <property type="term" value="C:plasma membrane"/>
    <property type="evidence" value="ECO:0007669"/>
    <property type="project" value="TreeGrafter"/>
</dbReference>
<evidence type="ECO:0000313" key="2">
    <source>
        <dbReference type="EMBL" id="VYT03086.1"/>
    </source>
</evidence>
<feature type="transmembrane region" description="Helical" evidence="1">
    <location>
        <begin position="228"/>
        <end position="245"/>
    </location>
</feature>
<feature type="transmembrane region" description="Helical" evidence="1">
    <location>
        <begin position="183"/>
        <end position="204"/>
    </location>
</feature>
<feature type="transmembrane region" description="Helical" evidence="1">
    <location>
        <begin position="141"/>
        <end position="163"/>
    </location>
</feature>
<accession>A0A6N2THK6</accession>
<protein>
    <submittedName>
        <fullName evidence="2">Mannose permease IID component</fullName>
    </submittedName>
</protein>
<dbReference type="AlphaFoldDB" id="A0A6N2THK6"/>
<keyword evidence="1" id="KW-0472">Membrane</keyword>
<feature type="transmembrane region" description="Helical" evidence="1">
    <location>
        <begin position="67"/>
        <end position="85"/>
    </location>
</feature>
<dbReference type="Pfam" id="PF03613">
    <property type="entry name" value="EIID-AGA"/>
    <property type="match status" value="1"/>
</dbReference>
<dbReference type="PROSITE" id="PS51108">
    <property type="entry name" value="PTS_EIID"/>
    <property type="match status" value="1"/>
</dbReference>
<dbReference type="InterPro" id="IPR004704">
    <property type="entry name" value="PTS_IID_man"/>
</dbReference>
<keyword evidence="1" id="KW-1133">Transmembrane helix</keyword>
<feature type="transmembrane region" description="Helical" evidence="1">
    <location>
        <begin position="252"/>
        <end position="271"/>
    </location>
</feature>
<evidence type="ECO:0000256" key="1">
    <source>
        <dbReference type="SAM" id="Phobius"/>
    </source>
</evidence>
<name>A0A6N2THK6_9FIRM</name>
<dbReference type="RefSeq" id="WP_040401686.1">
    <property type="nucleotide sequence ID" value="NZ_CACRSW010000026.1"/>
</dbReference>